<comment type="caution">
    <text evidence="2">The sequence shown here is derived from an EMBL/GenBank/DDBJ whole genome shotgun (WGS) entry which is preliminary data.</text>
</comment>
<feature type="region of interest" description="Disordered" evidence="1">
    <location>
        <begin position="1"/>
        <end position="33"/>
    </location>
</feature>
<gene>
    <name evidence="2" type="ORF">PR002_g16045</name>
</gene>
<evidence type="ECO:0000313" key="2">
    <source>
        <dbReference type="EMBL" id="KAE9007968.1"/>
    </source>
</evidence>
<evidence type="ECO:0000313" key="3">
    <source>
        <dbReference type="Proteomes" id="UP000435112"/>
    </source>
</evidence>
<protein>
    <submittedName>
        <fullName evidence="2">Uncharacterized protein</fullName>
    </submittedName>
</protein>
<proteinExistence type="predicted"/>
<feature type="compositionally biased region" description="Low complexity" evidence="1">
    <location>
        <begin position="70"/>
        <end position="80"/>
    </location>
</feature>
<name>A0A6A3KRE5_9STRA</name>
<sequence>MRPCDDDYEGKPPPPRKMARTGMTPPAQSTEPWLNDRVDDCEQTCSSEAVLKITPAPVPKAVLKSAPVGKPNAAPALKPKASSKVKTG</sequence>
<dbReference type="AlphaFoldDB" id="A0A6A3KRE5"/>
<organism evidence="2 3">
    <name type="scientific">Phytophthora rubi</name>
    <dbReference type="NCBI Taxonomy" id="129364"/>
    <lineage>
        <taxon>Eukaryota</taxon>
        <taxon>Sar</taxon>
        <taxon>Stramenopiles</taxon>
        <taxon>Oomycota</taxon>
        <taxon>Peronosporomycetes</taxon>
        <taxon>Peronosporales</taxon>
        <taxon>Peronosporaceae</taxon>
        <taxon>Phytophthora</taxon>
    </lineage>
</organism>
<dbReference type="OrthoDB" id="10383748at2759"/>
<dbReference type="Proteomes" id="UP000435112">
    <property type="component" value="Unassembled WGS sequence"/>
</dbReference>
<accession>A0A6A3KRE5</accession>
<evidence type="ECO:0000256" key="1">
    <source>
        <dbReference type="SAM" id="MobiDB-lite"/>
    </source>
</evidence>
<dbReference type="EMBL" id="QXFU01001203">
    <property type="protein sequence ID" value="KAE9007968.1"/>
    <property type="molecule type" value="Genomic_DNA"/>
</dbReference>
<reference evidence="2 3" key="1">
    <citation type="submission" date="2018-09" db="EMBL/GenBank/DDBJ databases">
        <title>Genomic investigation of the strawberry pathogen Phytophthora fragariae indicates pathogenicity is determined by transcriptional variation in three key races.</title>
        <authorList>
            <person name="Adams T.M."/>
            <person name="Armitage A.D."/>
            <person name="Sobczyk M.K."/>
            <person name="Bates H.J."/>
            <person name="Dunwell J.M."/>
            <person name="Nellist C.F."/>
            <person name="Harrison R.J."/>
        </authorList>
    </citation>
    <scope>NUCLEOTIDE SEQUENCE [LARGE SCALE GENOMIC DNA]</scope>
    <source>
        <strain evidence="2 3">SCRP324</strain>
    </source>
</reference>
<feature type="region of interest" description="Disordered" evidence="1">
    <location>
        <begin position="65"/>
        <end position="88"/>
    </location>
</feature>